<dbReference type="EMBL" id="BPQF01000027">
    <property type="protein sequence ID" value="GJD41654.1"/>
    <property type="molecule type" value="Genomic_DNA"/>
</dbReference>
<feature type="domain" description="Phasin" evidence="1">
    <location>
        <begin position="43"/>
        <end position="136"/>
    </location>
</feature>
<dbReference type="Pfam" id="PF09361">
    <property type="entry name" value="Phasin_2"/>
    <property type="match status" value="1"/>
</dbReference>
<reference evidence="2" key="2">
    <citation type="submission" date="2021-08" db="EMBL/GenBank/DDBJ databases">
        <authorList>
            <person name="Tani A."/>
            <person name="Ola A."/>
            <person name="Ogura Y."/>
            <person name="Katsura K."/>
            <person name="Hayashi T."/>
        </authorList>
    </citation>
    <scope>NUCLEOTIDE SEQUENCE</scope>
    <source>
        <strain evidence="2">DSM 21893</strain>
    </source>
</reference>
<gene>
    <name evidence="2" type="ORF">OICFNHDK_4137</name>
</gene>
<organism evidence="2 3">
    <name type="scientific">Methylobacterium bullatum</name>
    <dbReference type="NCBI Taxonomy" id="570505"/>
    <lineage>
        <taxon>Bacteria</taxon>
        <taxon>Pseudomonadati</taxon>
        <taxon>Pseudomonadota</taxon>
        <taxon>Alphaproteobacteria</taxon>
        <taxon>Hyphomicrobiales</taxon>
        <taxon>Methylobacteriaceae</taxon>
        <taxon>Methylobacterium</taxon>
    </lineage>
</organism>
<evidence type="ECO:0000259" key="1">
    <source>
        <dbReference type="Pfam" id="PF09361"/>
    </source>
</evidence>
<accession>A0AAV4ZDT7</accession>
<comment type="caution">
    <text evidence="2">The sequence shown here is derived from an EMBL/GenBank/DDBJ whole genome shotgun (WGS) entry which is preliminary data.</text>
</comment>
<evidence type="ECO:0000313" key="3">
    <source>
        <dbReference type="Proteomes" id="UP001055307"/>
    </source>
</evidence>
<reference evidence="2" key="1">
    <citation type="journal article" date="2016" name="Front. Microbiol.">
        <title>Genome Sequence of the Piezophilic, Mesophilic Sulfate-Reducing Bacterium Desulfovibrio indicus J2T.</title>
        <authorList>
            <person name="Cao J."/>
            <person name="Maignien L."/>
            <person name="Shao Z."/>
            <person name="Alain K."/>
            <person name="Jebbar M."/>
        </authorList>
    </citation>
    <scope>NUCLEOTIDE SEQUENCE</scope>
    <source>
        <strain evidence="2">DSM 21893</strain>
    </source>
</reference>
<dbReference type="InterPro" id="IPR018968">
    <property type="entry name" value="Phasin"/>
</dbReference>
<dbReference type="Proteomes" id="UP001055307">
    <property type="component" value="Unassembled WGS sequence"/>
</dbReference>
<protein>
    <recommendedName>
        <fullName evidence="1">Phasin domain-containing protein</fullName>
    </recommendedName>
</protein>
<proteinExistence type="predicted"/>
<dbReference type="AlphaFoldDB" id="A0AAV4ZDT7"/>
<sequence>MHIKTALVDSAGRGTGLVDIRPQRNARKGISHPMTFQPFDKIPAFDKSGFDSAMKSVSLVARTNQTVGTEMADFTKQSFEHGTATMKKLSEAKTPQSAMEIQAEFMKASYERMVAQAKLVGGLYAELAKEIGKPLEGLTKIKLPATN</sequence>
<name>A0AAV4ZDT7_9HYPH</name>
<keyword evidence="3" id="KW-1185">Reference proteome</keyword>
<evidence type="ECO:0000313" key="2">
    <source>
        <dbReference type="EMBL" id="GJD41654.1"/>
    </source>
</evidence>